<sequence>MILAALQTGEAGYAGAAVALRAAYYAGSLGGAGLAFFALLFGARQEAVDAARVRRWAAGAALLGIGAGVGALAAQVGVLTGGETLLDADIWGVAVASRAGISYALGGAGLLLVALLAFGRRWAVPAALGGLLACASYAAVGHTTMLAPRPALAALLTVHLAVVAFWIGGLPPLAWASRREGPAAARLVEGWARVAALAVPVLVAAGLLLAWRILGGARQLFASWYGWALLAKVMLVGALLGFAAWHRYRLTPALAAGAPGAGSRLSRSVTAEAVVALLVLYAVAEMVSTSPEDLAHRRTG</sequence>
<dbReference type="Proteomes" id="UP001501588">
    <property type="component" value="Unassembled WGS sequence"/>
</dbReference>
<dbReference type="PANTHER" id="PTHR34820:SF4">
    <property type="entry name" value="INNER MEMBRANE PROTEIN YEBZ"/>
    <property type="match status" value="1"/>
</dbReference>
<dbReference type="RefSeq" id="WP_343896532.1">
    <property type="nucleotide sequence ID" value="NZ_BAAAFZ010000053.1"/>
</dbReference>
<organism evidence="8 9">
    <name type="scientific">Craurococcus roseus</name>
    <dbReference type="NCBI Taxonomy" id="77585"/>
    <lineage>
        <taxon>Bacteria</taxon>
        <taxon>Pseudomonadati</taxon>
        <taxon>Pseudomonadota</taxon>
        <taxon>Alphaproteobacteria</taxon>
        <taxon>Acetobacterales</taxon>
        <taxon>Acetobacteraceae</taxon>
        <taxon>Craurococcus</taxon>
    </lineage>
</organism>
<evidence type="ECO:0000313" key="8">
    <source>
        <dbReference type="EMBL" id="GAA0592507.1"/>
    </source>
</evidence>
<dbReference type="InterPro" id="IPR008457">
    <property type="entry name" value="Cu-R_CopD_dom"/>
</dbReference>
<protein>
    <recommendedName>
        <fullName evidence="7">Copper resistance protein D domain-containing protein</fullName>
    </recommendedName>
</protein>
<dbReference type="InterPro" id="IPR032694">
    <property type="entry name" value="CopC/D"/>
</dbReference>
<dbReference type="EMBL" id="BAAAFZ010000053">
    <property type="protein sequence ID" value="GAA0592507.1"/>
    <property type="molecule type" value="Genomic_DNA"/>
</dbReference>
<feature type="transmembrane region" description="Helical" evidence="6">
    <location>
        <begin position="22"/>
        <end position="43"/>
    </location>
</feature>
<comment type="caution">
    <text evidence="8">The sequence shown here is derived from an EMBL/GenBank/DDBJ whole genome shotgun (WGS) entry which is preliminary data.</text>
</comment>
<evidence type="ECO:0000256" key="5">
    <source>
        <dbReference type="ARBA" id="ARBA00023136"/>
    </source>
</evidence>
<evidence type="ECO:0000256" key="6">
    <source>
        <dbReference type="SAM" id="Phobius"/>
    </source>
</evidence>
<accession>A0ABN1FK55</accession>
<feature type="transmembrane region" description="Helical" evidence="6">
    <location>
        <begin position="152"/>
        <end position="173"/>
    </location>
</feature>
<evidence type="ECO:0000259" key="7">
    <source>
        <dbReference type="Pfam" id="PF05425"/>
    </source>
</evidence>
<reference evidence="8 9" key="1">
    <citation type="journal article" date="2019" name="Int. J. Syst. Evol. Microbiol.">
        <title>The Global Catalogue of Microorganisms (GCM) 10K type strain sequencing project: providing services to taxonomists for standard genome sequencing and annotation.</title>
        <authorList>
            <consortium name="The Broad Institute Genomics Platform"/>
            <consortium name="The Broad Institute Genome Sequencing Center for Infectious Disease"/>
            <person name="Wu L."/>
            <person name="Ma J."/>
        </authorList>
    </citation>
    <scope>NUCLEOTIDE SEQUENCE [LARGE SCALE GENOMIC DNA]</scope>
    <source>
        <strain evidence="8 9">JCM 9933</strain>
    </source>
</reference>
<evidence type="ECO:0000256" key="2">
    <source>
        <dbReference type="ARBA" id="ARBA00022475"/>
    </source>
</evidence>
<feature type="transmembrane region" description="Helical" evidence="6">
    <location>
        <begin position="122"/>
        <end position="140"/>
    </location>
</feature>
<keyword evidence="9" id="KW-1185">Reference proteome</keyword>
<proteinExistence type="predicted"/>
<feature type="domain" description="Copper resistance protein D" evidence="7">
    <location>
        <begin position="186"/>
        <end position="284"/>
    </location>
</feature>
<keyword evidence="3 6" id="KW-0812">Transmembrane</keyword>
<evidence type="ECO:0000256" key="4">
    <source>
        <dbReference type="ARBA" id="ARBA00022989"/>
    </source>
</evidence>
<evidence type="ECO:0000256" key="1">
    <source>
        <dbReference type="ARBA" id="ARBA00004651"/>
    </source>
</evidence>
<keyword evidence="5 6" id="KW-0472">Membrane</keyword>
<dbReference type="Pfam" id="PF05425">
    <property type="entry name" value="CopD"/>
    <property type="match status" value="1"/>
</dbReference>
<keyword evidence="2" id="KW-1003">Cell membrane</keyword>
<comment type="subcellular location">
    <subcellularLocation>
        <location evidence="1">Cell membrane</location>
        <topology evidence="1">Multi-pass membrane protein</topology>
    </subcellularLocation>
</comment>
<evidence type="ECO:0000256" key="3">
    <source>
        <dbReference type="ARBA" id="ARBA00022692"/>
    </source>
</evidence>
<feature type="transmembrane region" description="Helical" evidence="6">
    <location>
        <begin position="55"/>
        <end position="78"/>
    </location>
</feature>
<feature type="transmembrane region" description="Helical" evidence="6">
    <location>
        <begin position="194"/>
        <end position="213"/>
    </location>
</feature>
<dbReference type="PANTHER" id="PTHR34820">
    <property type="entry name" value="INNER MEMBRANE PROTEIN YEBZ"/>
    <property type="match status" value="1"/>
</dbReference>
<feature type="transmembrane region" description="Helical" evidence="6">
    <location>
        <begin position="225"/>
        <end position="245"/>
    </location>
</feature>
<gene>
    <name evidence="8" type="ORF">GCM10009416_33630</name>
</gene>
<evidence type="ECO:0000313" key="9">
    <source>
        <dbReference type="Proteomes" id="UP001501588"/>
    </source>
</evidence>
<name>A0ABN1FK55_9PROT</name>
<keyword evidence="4 6" id="KW-1133">Transmembrane helix</keyword>
<feature type="transmembrane region" description="Helical" evidence="6">
    <location>
        <begin position="90"/>
        <end position="115"/>
    </location>
</feature>